<name>A0A5N7DQM0_9EURO</name>
<feature type="transmembrane region" description="Helical" evidence="7">
    <location>
        <begin position="805"/>
        <end position="822"/>
    </location>
</feature>
<dbReference type="GO" id="GO:0022857">
    <property type="term" value="F:transmembrane transporter activity"/>
    <property type="evidence" value="ECO:0007669"/>
    <property type="project" value="InterPro"/>
</dbReference>
<dbReference type="Proteomes" id="UP000325579">
    <property type="component" value="Unassembled WGS sequence"/>
</dbReference>
<dbReference type="PANTHER" id="PTHR43791:SF65">
    <property type="entry name" value="MAJOR FACILITATOR SUPERFAMILY (MFS) PROFILE DOMAIN-CONTAINING PROTEIN-RELATED"/>
    <property type="match status" value="1"/>
</dbReference>
<protein>
    <submittedName>
        <fullName evidence="8">Uncharacterized protein</fullName>
    </submittedName>
</protein>
<gene>
    <name evidence="8" type="ORF">BDV37DRAFT_268337</name>
</gene>
<dbReference type="SUPFAM" id="SSF51905">
    <property type="entry name" value="FAD/NAD(P)-binding domain"/>
    <property type="match status" value="1"/>
</dbReference>
<evidence type="ECO:0000256" key="4">
    <source>
        <dbReference type="ARBA" id="ARBA00022989"/>
    </source>
</evidence>
<feature type="transmembrane region" description="Helical" evidence="7">
    <location>
        <begin position="740"/>
        <end position="760"/>
    </location>
</feature>
<keyword evidence="9" id="KW-1185">Reference proteome</keyword>
<dbReference type="Gene3D" id="3.50.50.60">
    <property type="entry name" value="FAD/NAD(P)-binding domain"/>
    <property type="match status" value="2"/>
</dbReference>
<dbReference type="GeneID" id="43668857"/>
<keyword evidence="4 7" id="KW-1133">Transmembrane helix</keyword>
<reference evidence="8 9" key="1">
    <citation type="submission" date="2019-04" db="EMBL/GenBank/DDBJ databases">
        <authorList>
            <consortium name="DOE Joint Genome Institute"/>
            <person name="Mondo S."/>
            <person name="Kjaerbolling I."/>
            <person name="Vesth T."/>
            <person name="Frisvad J.C."/>
            <person name="Nybo J.L."/>
            <person name="Theobald S."/>
            <person name="Kildgaard S."/>
            <person name="Isbrandt T."/>
            <person name="Kuo A."/>
            <person name="Sato A."/>
            <person name="Lyhne E.K."/>
            <person name="Kogle M.E."/>
            <person name="Wiebenga A."/>
            <person name="Kun R.S."/>
            <person name="Lubbers R.J."/>
            <person name="Makela M.R."/>
            <person name="Barry K."/>
            <person name="Chovatia M."/>
            <person name="Clum A."/>
            <person name="Daum C."/>
            <person name="Haridas S."/>
            <person name="He G."/>
            <person name="LaButti K."/>
            <person name="Lipzen A."/>
            <person name="Riley R."/>
            <person name="Salamov A."/>
            <person name="Simmons B.A."/>
            <person name="Magnuson J.K."/>
            <person name="Henrissat B."/>
            <person name="Mortensen U.H."/>
            <person name="Larsen T.O."/>
            <person name="Devries R.P."/>
            <person name="Grigoriev I.V."/>
            <person name="Machida M."/>
            <person name="Baker S.E."/>
            <person name="Andersen M.R."/>
            <person name="Cantor M.N."/>
            <person name="Hua S.X."/>
        </authorList>
    </citation>
    <scope>NUCLEOTIDE SEQUENCE [LARGE SCALE GENOMIC DNA]</scope>
    <source>
        <strain evidence="8 9">CBS 119388</strain>
    </source>
</reference>
<keyword evidence="5 7" id="KW-0472">Membrane</keyword>
<dbReference type="GO" id="GO:0016020">
    <property type="term" value="C:membrane"/>
    <property type="evidence" value="ECO:0007669"/>
    <property type="project" value="UniProtKB-SubCell"/>
</dbReference>
<accession>A0A5N7DQM0</accession>
<dbReference type="Gene3D" id="1.20.1250.20">
    <property type="entry name" value="MFS general substrate transporter like domains"/>
    <property type="match status" value="1"/>
</dbReference>
<evidence type="ECO:0000313" key="9">
    <source>
        <dbReference type="Proteomes" id="UP000325579"/>
    </source>
</evidence>
<feature type="transmembrane region" description="Helical" evidence="7">
    <location>
        <begin position="563"/>
        <end position="583"/>
    </location>
</feature>
<dbReference type="OrthoDB" id="1935484at2759"/>
<dbReference type="PRINTS" id="PR00420">
    <property type="entry name" value="RNGMNOXGNASE"/>
</dbReference>
<dbReference type="InterPro" id="IPR011701">
    <property type="entry name" value="MFS"/>
</dbReference>
<evidence type="ECO:0000256" key="1">
    <source>
        <dbReference type="ARBA" id="ARBA00004141"/>
    </source>
</evidence>
<evidence type="ECO:0000313" key="8">
    <source>
        <dbReference type="EMBL" id="KAE8408731.1"/>
    </source>
</evidence>
<feature type="transmembrane region" description="Helical" evidence="7">
    <location>
        <begin position="628"/>
        <end position="647"/>
    </location>
</feature>
<proteinExistence type="predicted"/>
<dbReference type="EMBL" id="ML736742">
    <property type="protein sequence ID" value="KAE8408731.1"/>
    <property type="molecule type" value="Genomic_DNA"/>
</dbReference>
<keyword evidence="2" id="KW-0813">Transport</keyword>
<feature type="transmembrane region" description="Helical" evidence="7">
    <location>
        <begin position="595"/>
        <end position="616"/>
    </location>
</feature>
<dbReference type="Pfam" id="PF07690">
    <property type="entry name" value="MFS_1"/>
    <property type="match status" value="1"/>
</dbReference>
<dbReference type="InterPro" id="IPR036259">
    <property type="entry name" value="MFS_trans_sf"/>
</dbReference>
<evidence type="ECO:0000256" key="5">
    <source>
        <dbReference type="ARBA" id="ARBA00023136"/>
    </source>
</evidence>
<evidence type="ECO:0000256" key="3">
    <source>
        <dbReference type="ARBA" id="ARBA00022692"/>
    </source>
</evidence>
<evidence type="ECO:0000256" key="2">
    <source>
        <dbReference type="ARBA" id="ARBA00022448"/>
    </source>
</evidence>
<feature type="region of interest" description="Disordered" evidence="6">
    <location>
        <begin position="415"/>
        <end position="438"/>
    </location>
</feature>
<dbReference type="SUPFAM" id="SSF103473">
    <property type="entry name" value="MFS general substrate transporter"/>
    <property type="match status" value="1"/>
</dbReference>
<comment type="subcellular location">
    <subcellularLocation>
        <location evidence="1">Membrane</location>
        <topology evidence="1">Multi-pass membrane protein</topology>
    </subcellularLocation>
</comment>
<evidence type="ECO:0000256" key="6">
    <source>
        <dbReference type="SAM" id="MobiDB-lite"/>
    </source>
</evidence>
<keyword evidence="3 7" id="KW-0812">Transmembrane</keyword>
<dbReference type="FunFam" id="1.20.1250.20:FF:000106">
    <property type="entry name" value="MFS transporter, putative"/>
    <property type="match status" value="1"/>
</dbReference>
<feature type="transmembrane region" description="Helical" evidence="7">
    <location>
        <begin position="834"/>
        <end position="857"/>
    </location>
</feature>
<organism evidence="8 9">
    <name type="scientific">Aspergillus pseudonomiae</name>
    <dbReference type="NCBI Taxonomy" id="1506151"/>
    <lineage>
        <taxon>Eukaryota</taxon>
        <taxon>Fungi</taxon>
        <taxon>Dikarya</taxon>
        <taxon>Ascomycota</taxon>
        <taxon>Pezizomycotina</taxon>
        <taxon>Eurotiomycetes</taxon>
        <taxon>Eurotiomycetidae</taxon>
        <taxon>Eurotiales</taxon>
        <taxon>Aspergillaceae</taxon>
        <taxon>Aspergillus</taxon>
        <taxon>Aspergillus subgen. Circumdati</taxon>
    </lineage>
</organism>
<dbReference type="InterPro" id="IPR036188">
    <property type="entry name" value="FAD/NAD-bd_sf"/>
</dbReference>
<dbReference type="PANTHER" id="PTHR43791">
    <property type="entry name" value="PERMEASE-RELATED"/>
    <property type="match status" value="1"/>
</dbReference>
<dbReference type="AlphaFoldDB" id="A0A5N7DQM0"/>
<sequence length="895" mass="101027">MSQEKLKVLIAGAGIAGLSVAVALRALPYIQVELFEQATELREIGASIAISPNGLRSLEKLGVLNALDEDVAFRGPSAIPMIYRHWKTNEVIHQDDFADVSLRHHETARFHRGHLHAALLEHVPFERIHLGKTVVSADASHDQVTLHFADGTSTQGDVLIGADGIHSFVELTGLKQWGPKENFFASRLGKNQYTTVGNFDLPVETDGKVRNVQWDDEGNVEVLRQRYKDWNPVVKALVDSTPYTRIYPNYAGEPLTTWVLDSRVTLVGDAAHTHGGAFAAGGSLAIDDAYALFLAFQHTLGSCRAQKPKRHEIRNALGLYDETRRPHTERLLAIVLKGIGAQATNTDSDEILAERVRNKPNTTWLSEHDVEKAFQGVLQNRSVGDRVASATTPLGEPSTGRRLWFQKGRKYDPDAIATQPSAYDDPDTAHEYQPNDDWENLHRFDPSARWTWGEENRVIRKIDVRIMIFTSIMFMALELDRANLQQALTDNFLKDLNLTTNDYNLGNTVFKLSFLCAELPSQLVSKWMGPDRWIPTQMTLWSAVGMAQYGLKGRSSFLACRALLGMLQGGFIPDVILYLSYFYKSHELSVRLSFFWTAYNLADILASFLAFGLLHLRGVQGQPGWRWLFLIEGLITLIVGLVAFILMPPGPCQTANWARGKKGWFTPREETIMVNRVIRDDPSKGTMHNREPITPKLLWKSLCDYDLWPLYAIGLTWLTPMTPPHQYLTLNLRGMGFNTFVTNLLTIPCTFAQIPTMITLTYLINKWVAWVILTIFLSIPSAHPIQVAWNSRNSNTVRSRTVSAAVYNMCVQASGIIASNIYRKDDAPRYKRGNRVLVALVAMNISIYLFTKAYYVWRNASRDRKWNSMSAEEKRVYLATTTDEGNKRLDFRFAH</sequence>
<feature type="transmembrane region" description="Helical" evidence="7">
    <location>
        <begin position="767"/>
        <end position="785"/>
    </location>
</feature>
<evidence type="ECO:0000256" key="7">
    <source>
        <dbReference type="SAM" id="Phobius"/>
    </source>
</evidence>
<dbReference type="RefSeq" id="XP_031946050.1">
    <property type="nucleotide sequence ID" value="XM_032084166.1"/>
</dbReference>